<evidence type="ECO:0000313" key="3">
    <source>
        <dbReference type="Proteomes" id="UP000626109"/>
    </source>
</evidence>
<feature type="signal peptide" evidence="1">
    <location>
        <begin position="1"/>
        <end position="20"/>
    </location>
</feature>
<dbReference type="AlphaFoldDB" id="A0A813HAP1"/>
<dbReference type="EMBL" id="CAJNNW010001119">
    <property type="protein sequence ID" value="CAE8634665.1"/>
    <property type="molecule type" value="Genomic_DNA"/>
</dbReference>
<dbReference type="Proteomes" id="UP000626109">
    <property type="component" value="Unassembled WGS sequence"/>
</dbReference>
<sequence>MTGTSTCIICSLCYLPTASSVHHMLLSYAVVVLFVPFSPPEDGSWSTQKNDEDAVFEKIRSTVAVRCVRDALRDKLLDCGRQQQTSGSFCDIRHAMDRSTRFLDAVMTAKSRSQWEASVTCDGVFWETLDHY</sequence>
<evidence type="ECO:0000313" key="2">
    <source>
        <dbReference type="EMBL" id="CAE8634665.1"/>
    </source>
</evidence>
<proteinExistence type="predicted"/>
<name>A0A813HAP1_POLGL</name>
<keyword evidence="1" id="KW-0732">Signal</keyword>
<reference evidence="2" key="1">
    <citation type="submission" date="2021-02" db="EMBL/GenBank/DDBJ databases">
        <authorList>
            <person name="Dougan E. K."/>
            <person name="Rhodes N."/>
            <person name="Thang M."/>
            <person name="Chan C."/>
        </authorList>
    </citation>
    <scope>NUCLEOTIDE SEQUENCE</scope>
</reference>
<organism evidence="2 3">
    <name type="scientific">Polarella glacialis</name>
    <name type="common">Dinoflagellate</name>
    <dbReference type="NCBI Taxonomy" id="89957"/>
    <lineage>
        <taxon>Eukaryota</taxon>
        <taxon>Sar</taxon>
        <taxon>Alveolata</taxon>
        <taxon>Dinophyceae</taxon>
        <taxon>Suessiales</taxon>
        <taxon>Suessiaceae</taxon>
        <taxon>Polarella</taxon>
    </lineage>
</organism>
<accession>A0A813HAP1</accession>
<feature type="chain" id="PRO_5032483239" evidence="1">
    <location>
        <begin position="21"/>
        <end position="132"/>
    </location>
</feature>
<protein>
    <submittedName>
        <fullName evidence="2">Uncharacterized protein</fullName>
    </submittedName>
</protein>
<comment type="caution">
    <text evidence="2">The sequence shown here is derived from an EMBL/GenBank/DDBJ whole genome shotgun (WGS) entry which is preliminary data.</text>
</comment>
<evidence type="ECO:0000256" key="1">
    <source>
        <dbReference type="SAM" id="SignalP"/>
    </source>
</evidence>
<gene>
    <name evidence="2" type="ORF">PGLA2088_LOCUS1455</name>
</gene>